<proteinExistence type="predicted"/>
<dbReference type="Proteomes" id="UP000010467">
    <property type="component" value="Chromosome"/>
</dbReference>
<dbReference type="InterPro" id="IPR047928">
    <property type="entry name" value="Perm_prefix_1"/>
</dbReference>
<protein>
    <submittedName>
        <fullName evidence="1">Uncharacterized protein</fullName>
    </submittedName>
</protein>
<evidence type="ECO:0000313" key="1">
    <source>
        <dbReference type="EMBL" id="AFZ68041.1"/>
    </source>
</evidence>
<dbReference type="EMBL" id="CP003382">
    <property type="protein sequence ID" value="AFZ68041.1"/>
    <property type="molecule type" value="Genomic_DNA"/>
</dbReference>
<evidence type="ECO:0000313" key="2">
    <source>
        <dbReference type="Proteomes" id="UP000010467"/>
    </source>
</evidence>
<name>L0A2G5_DEIPD</name>
<accession>L0A2G5</accession>
<dbReference type="KEGG" id="dpd:Deipe_2576"/>
<gene>
    <name evidence="1" type="ordered locus">Deipe_2576</name>
</gene>
<reference evidence="2" key="1">
    <citation type="submission" date="2012-03" db="EMBL/GenBank/DDBJ databases">
        <title>Complete sequence of chromosome of Deinococcus peraridilitoris DSM 19664.</title>
        <authorList>
            <person name="Lucas S."/>
            <person name="Copeland A."/>
            <person name="Lapidus A."/>
            <person name="Glavina del Rio T."/>
            <person name="Dalin E."/>
            <person name="Tice H."/>
            <person name="Bruce D."/>
            <person name="Goodwin L."/>
            <person name="Pitluck S."/>
            <person name="Peters L."/>
            <person name="Mikhailova N."/>
            <person name="Lu M."/>
            <person name="Kyrpides N."/>
            <person name="Mavromatis K."/>
            <person name="Ivanova N."/>
            <person name="Brettin T."/>
            <person name="Detter J.C."/>
            <person name="Han C."/>
            <person name="Larimer F."/>
            <person name="Land M."/>
            <person name="Hauser L."/>
            <person name="Markowitz V."/>
            <person name="Cheng J.-F."/>
            <person name="Hugenholtz P."/>
            <person name="Woyke T."/>
            <person name="Wu D."/>
            <person name="Pukall R."/>
            <person name="Steenblock K."/>
            <person name="Brambilla E."/>
            <person name="Klenk H.-P."/>
            <person name="Eisen J.A."/>
        </authorList>
    </citation>
    <scope>NUCLEOTIDE SEQUENCE [LARGE SCALE GENOMIC DNA]</scope>
    <source>
        <strain evidence="2">DSM 19664 / LMG 22246 / CIP 109416 / KR-200</strain>
    </source>
</reference>
<dbReference type="HOGENOM" id="CLU_733040_0_0_0"/>
<dbReference type="AlphaFoldDB" id="L0A2G5"/>
<sequence>MRLRELQSQVELQRYLALATWGLWGAKRREVRAELEEHLLERVDGLIVFGVPPCEAVSRAIRELGPPERVCAGMNQVYLMPKIIKLSALSALLVSLGTLGMTSGSAQVAVTNKSPNPPVCAKARNGMQSNDFIEVISSKGGVYCYRFRQPQQSQYYLSLNSLERTLKPLGVRVQRQGNETVLTFPGARQPNRLRTTFSRDGDRFANLRELPFNFMATGLPVTVTGWMNPTIQVGQTTFTLGDTQLNAPASIIYESVLMDIGSELKITHKAASFTNRAANTDLGPQFYTHTVRMNAPAGSIIGIFSRDERGLALIDQAPLGQDGQVDLYSMRDRLQFVSDPKELTPYLSGGRGQALLVRLTGLIASDDTTQKGKYEIVLPSQTTSDGTK</sequence>
<organism evidence="1 2">
    <name type="scientific">Deinococcus peraridilitoris (strain DSM 19664 / LMG 22246 / CIP 109416 / KR-200)</name>
    <dbReference type="NCBI Taxonomy" id="937777"/>
    <lineage>
        <taxon>Bacteria</taxon>
        <taxon>Thermotogati</taxon>
        <taxon>Deinococcota</taxon>
        <taxon>Deinococci</taxon>
        <taxon>Deinococcales</taxon>
        <taxon>Deinococcaceae</taxon>
        <taxon>Deinococcus</taxon>
    </lineage>
</organism>
<dbReference type="NCBIfam" id="NF038403">
    <property type="entry name" value="perm_prefix_1"/>
    <property type="match status" value="1"/>
</dbReference>
<keyword evidence="2" id="KW-1185">Reference proteome</keyword>
<dbReference type="PATRIC" id="fig|937777.3.peg.2584"/>